<proteinExistence type="predicted"/>
<evidence type="ECO:0000256" key="3">
    <source>
        <dbReference type="ARBA" id="ARBA00022679"/>
    </source>
</evidence>
<keyword evidence="2" id="KW-0963">Cytoplasm</keyword>
<evidence type="ECO:0000256" key="4">
    <source>
        <dbReference type="ARBA" id="ARBA00023315"/>
    </source>
</evidence>
<name>A0A1E8FBA2_9ALTE</name>
<organism evidence="6 7">
    <name type="scientific">Alteromonas lipolytica</name>
    <dbReference type="NCBI Taxonomy" id="1856405"/>
    <lineage>
        <taxon>Bacteria</taxon>
        <taxon>Pseudomonadati</taxon>
        <taxon>Pseudomonadota</taxon>
        <taxon>Gammaproteobacteria</taxon>
        <taxon>Alteromonadales</taxon>
        <taxon>Alteromonadaceae</taxon>
        <taxon>Alteromonas/Salinimonas group</taxon>
        <taxon>Alteromonas</taxon>
    </lineage>
</organism>
<dbReference type="GO" id="GO:0042619">
    <property type="term" value="P:poly-hydroxybutyrate biosynthetic process"/>
    <property type="evidence" value="ECO:0007669"/>
    <property type="project" value="InterPro"/>
</dbReference>
<dbReference type="Pfam" id="PF07167">
    <property type="entry name" value="PhaC_N"/>
    <property type="match status" value="1"/>
</dbReference>
<dbReference type="PANTHER" id="PTHR36837:SF5">
    <property type="entry name" value="POLY-3-HYDROXYBUTYRATE SYNTHASE"/>
    <property type="match status" value="1"/>
</dbReference>
<keyword evidence="7" id="KW-1185">Reference proteome</keyword>
<dbReference type="InterPro" id="IPR029058">
    <property type="entry name" value="AB_hydrolase_fold"/>
</dbReference>
<evidence type="ECO:0000259" key="5">
    <source>
        <dbReference type="Pfam" id="PF07167"/>
    </source>
</evidence>
<gene>
    <name evidence="6" type="ORF">BFC17_02785</name>
</gene>
<evidence type="ECO:0000256" key="2">
    <source>
        <dbReference type="ARBA" id="ARBA00022490"/>
    </source>
</evidence>
<dbReference type="Proteomes" id="UP000176037">
    <property type="component" value="Unassembled WGS sequence"/>
</dbReference>
<dbReference type="RefSeq" id="WP_070177580.1">
    <property type="nucleotide sequence ID" value="NZ_BMJR01000002.1"/>
</dbReference>
<accession>A0A1E8FBA2</accession>
<dbReference type="EMBL" id="MJIC01000015">
    <property type="protein sequence ID" value="OFI33204.1"/>
    <property type="molecule type" value="Genomic_DNA"/>
</dbReference>
<dbReference type="Gene3D" id="3.40.50.1820">
    <property type="entry name" value="alpha/beta hydrolase"/>
    <property type="match status" value="1"/>
</dbReference>
<protein>
    <submittedName>
        <fullName evidence="6">Class I poly(R)-hydroxyalkanoic acid synthase</fullName>
    </submittedName>
</protein>
<reference evidence="6 7" key="1">
    <citation type="submission" date="2016-09" db="EMBL/GenBank/DDBJ databases">
        <title>Alteromonas lipolytica, a new species isolated from sea water.</title>
        <authorList>
            <person name="Wu Y.-H."/>
            <person name="Cheng H."/>
            <person name="Xu X.-W."/>
        </authorList>
    </citation>
    <scope>NUCLEOTIDE SEQUENCE [LARGE SCALE GENOMIC DNA]</scope>
    <source>
        <strain evidence="6 7">JW12</strain>
    </source>
</reference>
<dbReference type="InterPro" id="IPR010941">
    <property type="entry name" value="PhaC_N"/>
</dbReference>
<dbReference type="NCBIfam" id="TIGR01838">
    <property type="entry name" value="PHA_synth_I"/>
    <property type="match status" value="1"/>
</dbReference>
<comment type="subcellular location">
    <subcellularLocation>
        <location evidence="1">Cytoplasm</location>
    </subcellularLocation>
</comment>
<dbReference type="GO" id="GO:0005737">
    <property type="term" value="C:cytoplasm"/>
    <property type="evidence" value="ECO:0007669"/>
    <property type="project" value="UniProtKB-SubCell"/>
</dbReference>
<dbReference type="InterPro" id="IPR010963">
    <property type="entry name" value="PHA_synth_I"/>
</dbReference>
<dbReference type="AlphaFoldDB" id="A0A1E8FBA2"/>
<evidence type="ECO:0000313" key="6">
    <source>
        <dbReference type="EMBL" id="OFI33204.1"/>
    </source>
</evidence>
<dbReference type="SUPFAM" id="SSF53474">
    <property type="entry name" value="alpha/beta-Hydrolases"/>
    <property type="match status" value="1"/>
</dbReference>
<dbReference type="InterPro" id="IPR051321">
    <property type="entry name" value="PHA/PHB_synthase"/>
</dbReference>
<feature type="domain" description="Poly-beta-hydroxybutyrate polymerase N-terminal" evidence="5">
    <location>
        <begin position="102"/>
        <end position="272"/>
    </location>
</feature>
<dbReference type="GO" id="GO:0016746">
    <property type="term" value="F:acyltransferase activity"/>
    <property type="evidence" value="ECO:0007669"/>
    <property type="project" value="UniProtKB-KW"/>
</dbReference>
<dbReference type="PANTHER" id="PTHR36837">
    <property type="entry name" value="POLY(3-HYDROXYALKANOATE) POLYMERASE SUBUNIT PHAC"/>
    <property type="match status" value="1"/>
</dbReference>
<keyword evidence="4" id="KW-0012">Acyltransferase</keyword>
<dbReference type="OrthoDB" id="7208816at2"/>
<evidence type="ECO:0000313" key="7">
    <source>
        <dbReference type="Proteomes" id="UP000176037"/>
    </source>
</evidence>
<keyword evidence="3" id="KW-0808">Transferase</keyword>
<comment type="caution">
    <text evidence="6">The sequence shown here is derived from an EMBL/GenBank/DDBJ whole genome shotgun (WGS) entry which is preliminary data.</text>
</comment>
<sequence>MEQQDKQEILDTLNQYAEQFNSMVQKILTRQGDANDAAAMFDPQHLQKLLTTKLADKVEVDTAKLIDNQMEFMRQQTELWQQATKAMFGEKAEAVVTEPRSDRRFSHSDWEENPVFNYLKQAYLINSKMLTGMMDSMTFADPKSAEQVKFYTRQYINSVAPTNYLFSNPEVCAEILKSKGQSMLKGIENFMHDLEQSPLEAFKITQTDMSAFELGENLATTEGKVVYQNDIIQLIHYTPKQAKTYAPPILFVPPFINKYYILDLEEKKSAVKGLLENGFSVFMISWVNPDKSLADHDFVSYMKQGPLAALDVVCEITKQPKVNMVGFCVGGTLSAVTSAYLRAQGDERIQSLTLLTTLTDFSEPGEIGNYLTEESLNAMEQNADIKGVYDGRILGLSFSLLRENNLFWSYFINNYLKGEDPAAFDILYWNSDATNITAACFKQYVRTMYWENKLREPGGMVIDGVPIDLGKIDIPVYFLATIADHIVLWQAAYKGTQLMGGDTRFVLAGSGHLAGVINPPGTGKYPHWINEDLPPDAAAWFDGATQHEGSWWPDWHNWLQSHNSKQVVAPKPGKHKSYPIIEDAPGSYVKRRLS</sequence>
<dbReference type="STRING" id="1856405.BFC17_02785"/>
<evidence type="ECO:0000256" key="1">
    <source>
        <dbReference type="ARBA" id="ARBA00004496"/>
    </source>
</evidence>